<evidence type="ECO:0008006" key="3">
    <source>
        <dbReference type="Google" id="ProtNLM"/>
    </source>
</evidence>
<dbReference type="AlphaFoldDB" id="A0A1I2QRP4"/>
<accession>A0A1I2QRP4</accession>
<proteinExistence type="predicted"/>
<protein>
    <recommendedName>
        <fullName evidence="3">Peptidase MA superfamily protein</fullName>
    </recommendedName>
</protein>
<name>A0A1I2QRP4_9ACTN</name>
<reference evidence="1 2" key="1">
    <citation type="submission" date="2016-10" db="EMBL/GenBank/DDBJ databases">
        <authorList>
            <person name="de Groot N.N."/>
        </authorList>
    </citation>
    <scope>NUCLEOTIDE SEQUENCE [LARGE SCALE GENOMIC DNA]</scope>
    <source>
        <strain evidence="1 2">CPCC 202808</strain>
    </source>
</reference>
<evidence type="ECO:0000313" key="1">
    <source>
        <dbReference type="EMBL" id="SFG29949.1"/>
    </source>
</evidence>
<evidence type="ECO:0000313" key="2">
    <source>
        <dbReference type="Proteomes" id="UP000199052"/>
    </source>
</evidence>
<dbReference type="STRING" id="504797.SAMN05421678_10532"/>
<gene>
    <name evidence="1" type="ORF">SAMN05421678_10532</name>
</gene>
<dbReference type="EMBL" id="FOOI01000005">
    <property type="protein sequence ID" value="SFG29949.1"/>
    <property type="molecule type" value="Genomic_DNA"/>
</dbReference>
<organism evidence="1 2">
    <name type="scientific">Actinopolymorpha cephalotaxi</name>
    <dbReference type="NCBI Taxonomy" id="504797"/>
    <lineage>
        <taxon>Bacteria</taxon>
        <taxon>Bacillati</taxon>
        <taxon>Actinomycetota</taxon>
        <taxon>Actinomycetes</taxon>
        <taxon>Propionibacteriales</taxon>
        <taxon>Actinopolymorphaceae</taxon>
        <taxon>Actinopolymorpha</taxon>
    </lineage>
</organism>
<sequence>MRQAGGDDDLNSRRRWRVVAGMVVVFVLVSAGLVAATRPAIAATLCPRCYGLFGLGGDIYTDRRDTAYRRIVDEAESDIAAFYGDLKTRPRVLICSTAACYRRIGGGSERGKAFGTSALMLAPAGANRTIATHELSHVEFHERLGRTRADVPHWFDEGLAVLVSGDSRYLKPSSEADRCRLPYRKALPIVTEKWAAAVKGGTDQPYRQAACVVSRWASSHGGRTGVLELIATLRAGGTFGEAVDVSG</sequence>
<dbReference type="Proteomes" id="UP000199052">
    <property type="component" value="Unassembled WGS sequence"/>
</dbReference>